<accession>A0A2B8BDY7</accession>
<sequence>MTLAKSLIVHACRMLLLTSFVALSGCASTIGEFPSEPAPKKVSNLTEGYRLEPGNRVRIIVFEEPNLSGDFSLDSVGNIALPLAGNIPASGLTARETGKRIEDVLRRNALLLNPSVSVEIQTFKPFYVMGEVRQPGEFPYTTGLTVLSAIARAGGYDYRARQSEVVLVRPQGEEQKLYRADEFTPIMPGDIVKVLERRY</sequence>
<evidence type="ECO:0000256" key="1">
    <source>
        <dbReference type="ARBA" id="ARBA00022729"/>
    </source>
</evidence>
<dbReference type="PANTHER" id="PTHR33619">
    <property type="entry name" value="POLYSACCHARIDE EXPORT PROTEIN GFCE-RELATED"/>
    <property type="match status" value="1"/>
</dbReference>
<protein>
    <submittedName>
        <fullName evidence="5">Sugar ABC transporter substrate-binding protein</fullName>
    </submittedName>
</protein>
<proteinExistence type="predicted"/>
<feature type="signal peptide" evidence="2">
    <location>
        <begin position="1"/>
        <end position="24"/>
    </location>
</feature>
<keyword evidence="1 2" id="KW-0732">Signal</keyword>
<dbReference type="AlphaFoldDB" id="A0A2B8BDY7"/>
<evidence type="ECO:0000259" key="3">
    <source>
        <dbReference type="Pfam" id="PF02563"/>
    </source>
</evidence>
<evidence type="ECO:0000313" key="6">
    <source>
        <dbReference type="Proteomes" id="UP000225379"/>
    </source>
</evidence>
<dbReference type="InterPro" id="IPR003715">
    <property type="entry name" value="Poly_export_N"/>
</dbReference>
<organism evidence="5 6">
    <name type="scientific">Azospirillum palustre</name>
    <dbReference type="NCBI Taxonomy" id="2044885"/>
    <lineage>
        <taxon>Bacteria</taxon>
        <taxon>Pseudomonadati</taxon>
        <taxon>Pseudomonadota</taxon>
        <taxon>Alphaproteobacteria</taxon>
        <taxon>Rhodospirillales</taxon>
        <taxon>Azospirillaceae</taxon>
        <taxon>Azospirillum</taxon>
    </lineage>
</organism>
<dbReference type="Proteomes" id="UP000225379">
    <property type="component" value="Unassembled WGS sequence"/>
</dbReference>
<dbReference type="GO" id="GO:0015159">
    <property type="term" value="F:polysaccharide transmembrane transporter activity"/>
    <property type="evidence" value="ECO:0007669"/>
    <property type="project" value="InterPro"/>
</dbReference>
<evidence type="ECO:0000313" key="5">
    <source>
        <dbReference type="EMBL" id="PGH55990.1"/>
    </source>
</evidence>
<reference evidence="6" key="1">
    <citation type="submission" date="2017-10" db="EMBL/GenBank/DDBJ databases">
        <authorList>
            <person name="Kravchenko I.K."/>
            <person name="Grouzdev D.S."/>
        </authorList>
    </citation>
    <scope>NUCLEOTIDE SEQUENCE [LARGE SCALE GENOMIC DNA]</scope>
    <source>
        <strain evidence="6">B2</strain>
    </source>
</reference>
<feature type="domain" description="Soluble ligand binding" evidence="4">
    <location>
        <begin position="126"/>
        <end position="173"/>
    </location>
</feature>
<feature type="domain" description="Polysaccharide export protein N-terminal" evidence="3">
    <location>
        <begin position="46"/>
        <end position="120"/>
    </location>
</feature>
<dbReference type="InterPro" id="IPR049712">
    <property type="entry name" value="Poly_export"/>
</dbReference>
<dbReference type="PANTHER" id="PTHR33619:SF3">
    <property type="entry name" value="POLYSACCHARIDE EXPORT PROTEIN GFCE-RELATED"/>
    <property type="match status" value="1"/>
</dbReference>
<name>A0A2B8BDY7_9PROT</name>
<dbReference type="EMBL" id="PDKW01000042">
    <property type="protein sequence ID" value="PGH55990.1"/>
    <property type="molecule type" value="Genomic_DNA"/>
</dbReference>
<dbReference type="PROSITE" id="PS51257">
    <property type="entry name" value="PROKAR_LIPOPROTEIN"/>
    <property type="match status" value="1"/>
</dbReference>
<gene>
    <name evidence="5" type="ORF">CRT60_18030</name>
</gene>
<comment type="caution">
    <text evidence="5">The sequence shown here is derived from an EMBL/GenBank/DDBJ whole genome shotgun (WGS) entry which is preliminary data.</text>
</comment>
<dbReference type="Pfam" id="PF02563">
    <property type="entry name" value="Poly_export"/>
    <property type="match status" value="1"/>
</dbReference>
<evidence type="ECO:0000259" key="4">
    <source>
        <dbReference type="Pfam" id="PF10531"/>
    </source>
</evidence>
<feature type="chain" id="PRO_5012925439" evidence="2">
    <location>
        <begin position="25"/>
        <end position="199"/>
    </location>
</feature>
<dbReference type="Gene3D" id="3.10.560.10">
    <property type="entry name" value="Outer membrane lipoprotein wza domain like"/>
    <property type="match status" value="1"/>
</dbReference>
<dbReference type="InterPro" id="IPR019554">
    <property type="entry name" value="Soluble_ligand-bd"/>
</dbReference>
<keyword evidence="6" id="KW-1185">Reference proteome</keyword>
<dbReference type="Pfam" id="PF10531">
    <property type="entry name" value="SLBB"/>
    <property type="match status" value="1"/>
</dbReference>
<dbReference type="OrthoDB" id="197007at2"/>
<dbReference type="Gene3D" id="3.30.1950.10">
    <property type="entry name" value="wza like domain"/>
    <property type="match status" value="1"/>
</dbReference>
<evidence type="ECO:0000256" key="2">
    <source>
        <dbReference type="SAM" id="SignalP"/>
    </source>
</evidence>